<evidence type="ECO:0000313" key="2">
    <source>
        <dbReference type="EMBL" id="GAD49473.1"/>
    </source>
</evidence>
<dbReference type="AlphaFoldDB" id="U3A3Z0"/>
<protein>
    <submittedName>
        <fullName evidence="2">Uncharacterized protein</fullName>
    </submittedName>
</protein>
<dbReference type="Proteomes" id="UP000016568">
    <property type="component" value="Unassembled WGS sequence"/>
</dbReference>
<feature type="coiled-coil region" evidence="1">
    <location>
        <begin position="30"/>
        <end position="57"/>
    </location>
</feature>
<evidence type="ECO:0000313" key="3">
    <source>
        <dbReference type="Proteomes" id="UP000016568"/>
    </source>
</evidence>
<dbReference type="EMBL" id="BASZ01000005">
    <property type="protein sequence ID" value="GAD49473.1"/>
    <property type="molecule type" value="Genomic_DNA"/>
</dbReference>
<dbReference type="RefSeq" id="WP_021690379.1">
    <property type="nucleotide sequence ID" value="NZ_BASZ01000005.1"/>
</dbReference>
<proteinExistence type="predicted"/>
<reference evidence="2 3" key="1">
    <citation type="submission" date="2013-09" db="EMBL/GenBank/DDBJ databases">
        <title>Whole genome shotgun sequence of Novosphingobium tardaugens NBRC 16725.</title>
        <authorList>
            <person name="Isaki S."/>
            <person name="Hosoyama A."/>
            <person name="Tsuchikane K."/>
            <person name="Katsumata H."/>
            <person name="Ando Y."/>
            <person name="Yamazaki S."/>
            <person name="Fujita N."/>
        </authorList>
    </citation>
    <scope>NUCLEOTIDE SEQUENCE [LARGE SCALE GENOMIC DNA]</scope>
    <source>
        <strain evidence="2 3">NBRC 16725</strain>
    </source>
</reference>
<gene>
    <name evidence="2" type="ORF">NT2_05_03940</name>
</gene>
<name>U3A3Z0_9SPHN</name>
<keyword evidence="3" id="KW-1185">Reference proteome</keyword>
<accession>U3A3Z0</accession>
<comment type="caution">
    <text evidence="2">The sequence shown here is derived from an EMBL/GenBank/DDBJ whole genome shotgun (WGS) entry which is preliminary data.</text>
</comment>
<sequence length="173" mass="18840">MLPSARMRSIGWAVVLTVCIALFVGLTFQVNSVKSQVRLAERRIVSLEREKLLLETEFETRASQHQLANWNTVEFGYRAPRADQFLENERQLASLGTPPAIGAPDPIRVASADVQDDGGEAFPAMVSPLTGKAFAAEVDEESERHAAHRETLSGRLTRGAARIVISAGAEVAE</sequence>
<organism evidence="2 3">
    <name type="scientific">Caenibius tardaugens NBRC 16725</name>
    <dbReference type="NCBI Taxonomy" id="1219035"/>
    <lineage>
        <taxon>Bacteria</taxon>
        <taxon>Pseudomonadati</taxon>
        <taxon>Pseudomonadota</taxon>
        <taxon>Alphaproteobacteria</taxon>
        <taxon>Sphingomonadales</taxon>
        <taxon>Erythrobacteraceae</taxon>
        <taxon>Caenibius</taxon>
    </lineage>
</organism>
<evidence type="ECO:0000256" key="1">
    <source>
        <dbReference type="SAM" id="Coils"/>
    </source>
</evidence>
<dbReference type="eggNOG" id="ENOG5031APD">
    <property type="taxonomic scope" value="Bacteria"/>
</dbReference>
<keyword evidence="1" id="KW-0175">Coiled coil</keyword>